<sequence>MVPETHFQEGVSAVRIMLAVLVTDVTFKTKLFDNNFGKSVHFQKPKPDKKKKYEAYLELVHYAEVVPYNISVWLKKNKDILNERVVAIFQKSSNKLLANLFENYFSTDSV</sequence>
<evidence type="ECO:0000256" key="3">
    <source>
        <dbReference type="ARBA" id="ARBA00022840"/>
    </source>
</evidence>
<evidence type="ECO:0000256" key="2">
    <source>
        <dbReference type="ARBA" id="ARBA00022741"/>
    </source>
</evidence>
<comment type="caution">
    <text evidence="6">Lacks conserved residue(s) required for the propagation of feature annotation.</text>
</comment>
<evidence type="ECO:0000256" key="6">
    <source>
        <dbReference type="PROSITE-ProRule" id="PRU00782"/>
    </source>
</evidence>
<dbReference type="GO" id="GO:0016020">
    <property type="term" value="C:membrane"/>
    <property type="evidence" value="ECO:0007669"/>
    <property type="project" value="TreeGrafter"/>
</dbReference>
<reference evidence="8 9" key="1">
    <citation type="journal article" date="2020" name="Nature">
        <title>Six reference-quality genomes reveal evolution of bat adaptations.</title>
        <authorList>
            <person name="Jebb D."/>
            <person name="Huang Z."/>
            <person name="Pippel M."/>
            <person name="Hughes G.M."/>
            <person name="Lavrichenko K."/>
            <person name="Devanna P."/>
            <person name="Winkler S."/>
            <person name="Jermiin L.S."/>
            <person name="Skirmuntt E.C."/>
            <person name="Katzourakis A."/>
            <person name="Burkitt-Gray L."/>
            <person name="Ray D.A."/>
            <person name="Sullivan K.A.M."/>
            <person name="Roscito J.G."/>
            <person name="Kirilenko B.M."/>
            <person name="Davalos L.M."/>
            <person name="Corthals A.P."/>
            <person name="Power M.L."/>
            <person name="Jones G."/>
            <person name="Ransome R.D."/>
            <person name="Dechmann D.K.N."/>
            <person name="Locatelli A.G."/>
            <person name="Puechmaille S.J."/>
            <person name="Fedrigo O."/>
            <person name="Jarvis E.D."/>
            <person name="Hiller M."/>
            <person name="Vernes S.C."/>
            <person name="Myers E.W."/>
            <person name="Teeling E.C."/>
        </authorList>
    </citation>
    <scope>NUCLEOTIDE SEQUENCE [LARGE SCALE GENOMIC DNA]</scope>
    <source>
        <strain evidence="8">MPipKuh1</strain>
        <tissue evidence="8">Flight muscle</tissue>
    </source>
</reference>
<dbReference type="GO" id="GO:0051015">
    <property type="term" value="F:actin filament binding"/>
    <property type="evidence" value="ECO:0007669"/>
    <property type="project" value="TreeGrafter"/>
</dbReference>
<feature type="domain" description="Myosin motor" evidence="7">
    <location>
        <begin position="1"/>
        <end position="110"/>
    </location>
</feature>
<dbReference type="Proteomes" id="UP000558488">
    <property type="component" value="Unassembled WGS sequence"/>
</dbReference>
<dbReference type="GO" id="GO:0007015">
    <property type="term" value="P:actin filament organization"/>
    <property type="evidence" value="ECO:0007669"/>
    <property type="project" value="TreeGrafter"/>
</dbReference>
<name>A0A7J8A8V3_PIPKU</name>
<evidence type="ECO:0000313" key="8">
    <source>
        <dbReference type="EMBL" id="KAF6382943.1"/>
    </source>
</evidence>
<keyword evidence="6" id="KW-0518">Myosin</keyword>
<dbReference type="PANTHER" id="PTHR13140:SF857">
    <property type="entry name" value="MYOSIN-11"/>
    <property type="match status" value="1"/>
</dbReference>
<dbReference type="GO" id="GO:0005524">
    <property type="term" value="F:ATP binding"/>
    <property type="evidence" value="ECO:0007669"/>
    <property type="project" value="UniProtKB-KW"/>
</dbReference>
<dbReference type="GO" id="GO:0000146">
    <property type="term" value="F:microfilament motor activity"/>
    <property type="evidence" value="ECO:0007669"/>
    <property type="project" value="TreeGrafter"/>
</dbReference>
<dbReference type="GO" id="GO:0005737">
    <property type="term" value="C:cytoplasm"/>
    <property type="evidence" value="ECO:0007669"/>
    <property type="project" value="TreeGrafter"/>
</dbReference>
<dbReference type="PROSITE" id="PS51456">
    <property type="entry name" value="MYOSIN_MOTOR"/>
    <property type="match status" value="1"/>
</dbReference>
<keyword evidence="6" id="KW-0505">Motor protein</keyword>
<evidence type="ECO:0000259" key="7">
    <source>
        <dbReference type="PROSITE" id="PS51456"/>
    </source>
</evidence>
<keyword evidence="2" id="KW-0547">Nucleotide-binding</keyword>
<dbReference type="AlphaFoldDB" id="A0A7J8A8V3"/>
<accession>A0A7J8A8V3</accession>
<keyword evidence="5 6" id="KW-0009">Actin-binding</keyword>
<keyword evidence="9" id="KW-1185">Reference proteome</keyword>
<evidence type="ECO:0000256" key="1">
    <source>
        <dbReference type="ARBA" id="ARBA00008314"/>
    </source>
</evidence>
<dbReference type="InterPro" id="IPR001609">
    <property type="entry name" value="Myosin_head_motor_dom-like"/>
</dbReference>
<evidence type="ECO:0000313" key="9">
    <source>
        <dbReference type="Proteomes" id="UP000558488"/>
    </source>
</evidence>
<dbReference type="InterPro" id="IPR027417">
    <property type="entry name" value="P-loop_NTPase"/>
</dbReference>
<dbReference type="Gene3D" id="1.20.58.530">
    <property type="match status" value="1"/>
</dbReference>
<dbReference type="GO" id="GO:0016459">
    <property type="term" value="C:myosin complex"/>
    <property type="evidence" value="ECO:0007669"/>
    <property type="project" value="UniProtKB-KW"/>
</dbReference>
<evidence type="ECO:0000256" key="4">
    <source>
        <dbReference type="ARBA" id="ARBA00023054"/>
    </source>
</evidence>
<keyword evidence="3" id="KW-0067">ATP-binding</keyword>
<dbReference type="PANTHER" id="PTHR13140">
    <property type="entry name" value="MYOSIN"/>
    <property type="match status" value="1"/>
</dbReference>
<dbReference type="EMBL" id="JACAGB010000002">
    <property type="protein sequence ID" value="KAF6382943.1"/>
    <property type="molecule type" value="Genomic_DNA"/>
</dbReference>
<comment type="similarity">
    <text evidence="1 6">Belongs to the TRAFAC class myosin-kinesin ATPase superfamily. Myosin family.</text>
</comment>
<dbReference type="SUPFAM" id="SSF52540">
    <property type="entry name" value="P-loop containing nucleoside triphosphate hydrolases"/>
    <property type="match status" value="1"/>
</dbReference>
<protein>
    <submittedName>
        <fullName evidence="8">Myosin heavy chain 15</fullName>
    </submittedName>
</protein>
<evidence type="ECO:0000256" key="5">
    <source>
        <dbReference type="ARBA" id="ARBA00023203"/>
    </source>
</evidence>
<organism evidence="8 9">
    <name type="scientific">Pipistrellus kuhlii</name>
    <name type="common">Kuhl's pipistrelle</name>
    <dbReference type="NCBI Taxonomy" id="59472"/>
    <lineage>
        <taxon>Eukaryota</taxon>
        <taxon>Metazoa</taxon>
        <taxon>Chordata</taxon>
        <taxon>Craniata</taxon>
        <taxon>Vertebrata</taxon>
        <taxon>Euteleostomi</taxon>
        <taxon>Mammalia</taxon>
        <taxon>Eutheria</taxon>
        <taxon>Laurasiatheria</taxon>
        <taxon>Chiroptera</taxon>
        <taxon>Yangochiroptera</taxon>
        <taxon>Vespertilionidae</taxon>
        <taxon>Pipistrellus</taxon>
    </lineage>
</organism>
<keyword evidence="4" id="KW-0175">Coiled coil</keyword>
<dbReference type="Pfam" id="PF00063">
    <property type="entry name" value="Myosin_head"/>
    <property type="match status" value="1"/>
</dbReference>
<gene>
    <name evidence="8" type="ORF">mPipKuh1_011989</name>
</gene>
<proteinExistence type="inferred from homology"/>
<comment type="caution">
    <text evidence="8">The sequence shown here is derived from an EMBL/GenBank/DDBJ whole genome shotgun (WGS) entry which is preliminary data.</text>
</comment>